<keyword evidence="2" id="KW-1185">Reference proteome</keyword>
<evidence type="ECO:0000313" key="1">
    <source>
        <dbReference type="EMBL" id="PNS91052.1"/>
    </source>
</evidence>
<protein>
    <submittedName>
        <fullName evidence="1">Uncharacterized protein</fullName>
    </submittedName>
</protein>
<dbReference type="Proteomes" id="UP000006729">
    <property type="component" value="Chromosome 19"/>
</dbReference>
<dbReference type="InParanoid" id="U5FG77"/>
<sequence>MIVTENTLTWMSKILTARKKSAFSNNCQDASHALLPSLITLKILWRNLCLTSLREEFQKREKGDVNR</sequence>
<accession>U5FG77</accession>
<dbReference type="AlphaFoldDB" id="U5FG77"/>
<reference evidence="1 2" key="1">
    <citation type="journal article" date="2006" name="Science">
        <title>The genome of black cottonwood, Populus trichocarpa (Torr. &amp; Gray).</title>
        <authorList>
            <person name="Tuskan G.A."/>
            <person name="Difazio S."/>
            <person name="Jansson S."/>
            <person name="Bohlmann J."/>
            <person name="Grigoriev I."/>
            <person name="Hellsten U."/>
            <person name="Putnam N."/>
            <person name="Ralph S."/>
            <person name="Rombauts S."/>
            <person name="Salamov A."/>
            <person name="Schein J."/>
            <person name="Sterck L."/>
            <person name="Aerts A."/>
            <person name="Bhalerao R.R."/>
            <person name="Bhalerao R.P."/>
            <person name="Blaudez D."/>
            <person name="Boerjan W."/>
            <person name="Brun A."/>
            <person name="Brunner A."/>
            <person name="Busov V."/>
            <person name="Campbell M."/>
            <person name="Carlson J."/>
            <person name="Chalot M."/>
            <person name="Chapman J."/>
            <person name="Chen G.L."/>
            <person name="Cooper D."/>
            <person name="Coutinho P.M."/>
            <person name="Couturier J."/>
            <person name="Covert S."/>
            <person name="Cronk Q."/>
            <person name="Cunningham R."/>
            <person name="Davis J."/>
            <person name="Degroeve S."/>
            <person name="Dejardin A."/>
            <person name="Depamphilis C."/>
            <person name="Detter J."/>
            <person name="Dirks B."/>
            <person name="Dubchak I."/>
            <person name="Duplessis S."/>
            <person name="Ehlting J."/>
            <person name="Ellis B."/>
            <person name="Gendler K."/>
            <person name="Goodstein D."/>
            <person name="Gribskov M."/>
            <person name="Grimwood J."/>
            <person name="Groover A."/>
            <person name="Gunter L."/>
            <person name="Hamberger B."/>
            <person name="Heinze B."/>
            <person name="Helariutta Y."/>
            <person name="Henrissat B."/>
            <person name="Holligan D."/>
            <person name="Holt R."/>
            <person name="Huang W."/>
            <person name="Islam-Faridi N."/>
            <person name="Jones S."/>
            <person name="Jones-Rhoades M."/>
            <person name="Jorgensen R."/>
            <person name="Joshi C."/>
            <person name="Kangasjarvi J."/>
            <person name="Karlsson J."/>
            <person name="Kelleher C."/>
            <person name="Kirkpatrick R."/>
            <person name="Kirst M."/>
            <person name="Kohler A."/>
            <person name="Kalluri U."/>
            <person name="Larimer F."/>
            <person name="Leebens-Mack J."/>
            <person name="Leple J.C."/>
            <person name="Locascio P."/>
            <person name="Lou Y."/>
            <person name="Lucas S."/>
            <person name="Martin F."/>
            <person name="Montanini B."/>
            <person name="Napoli C."/>
            <person name="Nelson D.R."/>
            <person name="Nelson C."/>
            <person name="Nieminen K."/>
            <person name="Nilsson O."/>
            <person name="Pereda V."/>
            <person name="Peter G."/>
            <person name="Philippe R."/>
            <person name="Pilate G."/>
            <person name="Poliakov A."/>
            <person name="Razumovskaya J."/>
            <person name="Richardson P."/>
            <person name="Rinaldi C."/>
            <person name="Ritland K."/>
            <person name="Rouze P."/>
            <person name="Ryaboy D."/>
            <person name="Schmutz J."/>
            <person name="Schrader J."/>
            <person name="Segerman B."/>
            <person name="Shin H."/>
            <person name="Siddiqui A."/>
            <person name="Sterky F."/>
            <person name="Terry A."/>
            <person name="Tsai C.J."/>
            <person name="Uberbacher E."/>
            <person name="Unneberg P."/>
            <person name="Vahala J."/>
            <person name="Wall K."/>
            <person name="Wessler S."/>
            <person name="Yang G."/>
            <person name="Yin T."/>
            <person name="Douglas C."/>
            <person name="Marra M."/>
            <person name="Sandberg G."/>
            <person name="Van de Peer Y."/>
            <person name="Rokhsar D."/>
        </authorList>
    </citation>
    <scope>NUCLEOTIDE SEQUENCE [LARGE SCALE GENOMIC DNA]</scope>
    <source>
        <strain evidence="2">cv. Nisqually</strain>
    </source>
</reference>
<name>U5FG77_POPTR</name>
<gene>
    <name evidence="1" type="ORF">POPTR_019G077800</name>
</gene>
<evidence type="ECO:0000313" key="2">
    <source>
        <dbReference type="Proteomes" id="UP000006729"/>
    </source>
</evidence>
<dbReference type="HOGENOM" id="CLU_2817225_0_0_1"/>
<dbReference type="EMBL" id="CM009308">
    <property type="protein sequence ID" value="PNS91052.1"/>
    <property type="molecule type" value="Genomic_DNA"/>
</dbReference>
<organism evidence="1 2">
    <name type="scientific">Populus trichocarpa</name>
    <name type="common">Western balsam poplar</name>
    <name type="synonym">Populus balsamifera subsp. trichocarpa</name>
    <dbReference type="NCBI Taxonomy" id="3694"/>
    <lineage>
        <taxon>Eukaryota</taxon>
        <taxon>Viridiplantae</taxon>
        <taxon>Streptophyta</taxon>
        <taxon>Embryophyta</taxon>
        <taxon>Tracheophyta</taxon>
        <taxon>Spermatophyta</taxon>
        <taxon>Magnoliopsida</taxon>
        <taxon>eudicotyledons</taxon>
        <taxon>Gunneridae</taxon>
        <taxon>Pentapetalae</taxon>
        <taxon>rosids</taxon>
        <taxon>fabids</taxon>
        <taxon>Malpighiales</taxon>
        <taxon>Salicaceae</taxon>
        <taxon>Saliceae</taxon>
        <taxon>Populus</taxon>
    </lineage>
</organism>
<proteinExistence type="predicted"/>